<keyword evidence="1" id="KW-0472">Membrane</keyword>
<dbReference type="EMBL" id="BK059091">
    <property type="protein sequence ID" value="DAE28845.1"/>
    <property type="molecule type" value="Genomic_DNA"/>
</dbReference>
<protein>
    <submittedName>
        <fullName evidence="2">Uncharacterized protein</fullName>
    </submittedName>
</protein>
<accession>A0A8S5RCP9</accession>
<feature type="transmembrane region" description="Helical" evidence="1">
    <location>
        <begin position="12"/>
        <end position="36"/>
    </location>
</feature>
<sequence length="38" mass="4324">MATLHVSTECLLNIISFHILYSTHSITVAVIPYVFYII</sequence>
<evidence type="ECO:0000256" key="1">
    <source>
        <dbReference type="SAM" id="Phobius"/>
    </source>
</evidence>
<proteinExistence type="predicted"/>
<name>A0A8S5RCP9_9VIRU</name>
<keyword evidence="1" id="KW-0812">Transmembrane</keyword>
<keyword evidence="1" id="KW-1133">Transmembrane helix</keyword>
<organism evidence="2">
    <name type="scientific">virus sp. ctmTa7</name>
    <dbReference type="NCBI Taxonomy" id="2828255"/>
    <lineage>
        <taxon>Viruses</taxon>
    </lineage>
</organism>
<reference evidence="2" key="1">
    <citation type="journal article" date="2021" name="Proc. Natl. Acad. Sci. U.S.A.">
        <title>A Catalog of Tens of Thousands of Viruses from Human Metagenomes Reveals Hidden Associations with Chronic Diseases.</title>
        <authorList>
            <person name="Tisza M.J."/>
            <person name="Buck C.B."/>
        </authorList>
    </citation>
    <scope>NUCLEOTIDE SEQUENCE</scope>
    <source>
        <strain evidence="2">CtmTa7</strain>
    </source>
</reference>
<evidence type="ECO:0000313" key="2">
    <source>
        <dbReference type="EMBL" id="DAE28845.1"/>
    </source>
</evidence>